<dbReference type="RefSeq" id="WP_175206811.1">
    <property type="nucleotide sequence ID" value="NZ_CADILG010000010.1"/>
</dbReference>
<organism evidence="3 4">
    <name type="scientific">Achromobacter anxifer</name>
    <dbReference type="NCBI Taxonomy" id="1287737"/>
    <lineage>
        <taxon>Bacteria</taxon>
        <taxon>Pseudomonadati</taxon>
        <taxon>Pseudomonadota</taxon>
        <taxon>Betaproteobacteria</taxon>
        <taxon>Burkholderiales</taxon>
        <taxon>Alcaligenaceae</taxon>
        <taxon>Achromobacter</taxon>
    </lineage>
</organism>
<accession>A0A6S7DSG3</accession>
<dbReference type="Proteomes" id="UP000494117">
    <property type="component" value="Unassembled WGS sequence"/>
</dbReference>
<name>A0A6S7DSG3_9BURK</name>
<dbReference type="Pfam" id="PF06791">
    <property type="entry name" value="TMP_2"/>
    <property type="match status" value="1"/>
</dbReference>
<protein>
    <recommendedName>
        <fullName evidence="2">Bacteriophage tail tape measure N-terminal domain-containing protein</fullName>
    </recommendedName>
</protein>
<dbReference type="InterPro" id="IPR009628">
    <property type="entry name" value="Phage_tape_measure_N"/>
</dbReference>
<feature type="compositionally biased region" description="Polar residues" evidence="1">
    <location>
        <begin position="752"/>
        <end position="765"/>
    </location>
</feature>
<proteinExistence type="predicted"/>
<evidence type="ECO:0000313" key="3">
    <source>
        <dbReference type="EMBL" id="CAB3855001.1"/>
    </source>
</evidence>
<feature type="region of interest" description="Disordered" evidence="1">
    <location>
        <begin position="748"/>
        <end position="771"/>
    </location>
</feature>
<feature type="domain" description="Bacteriophage tail tape measure N-terminal" evidence="2">
    <location>
        <begin position="75"/>
        <end position="182"/>
    </location>
</feature>
<dbReference type="AlphaFoldDB" id="A0A6S7DSG3"/>
<evidence type="ECO:0000259" key="2">
    <source>
        <dbReference type="Pfam" id="PF06791"/>
    </source>
</evidence>
<gene>
    <name evidence="3" type="ORF">LMG26858_01916</name>
</gene>
<dbReference type="EMBL" id="CADILG010000010">
    <property type="protein sequence ID" value="CAB3855001.1"/>
    <property type="molecule type" value="Genomic_DNA"/>
</dbReference>
<sequence>MATAGSIVVDLLMKTGSFETDAQRASRAAQKNFKEIERQAQSAADGINRAFAGLLSGALFGIGVGSVFSKFIQETKNAQNEQAQLAAVLKSTGQAAGYSLDQLNKMATGFSNASVFSEGDINQAQTRLLSYTGVVGEEFPRAMQAVIDMSARLGTSVEQSAETIGKALDIPSQGLTALSKQGFRFTEDQKKLVEQLEKAGKTAEAQGIILNALESAYGGAAEAARATLGGALQALQNQIDDLMTGDDGSVSGLTASINDLTDVLGSPEAKQAFADFVGWLAEISRSLVTMAGDFAEGMRAAGSFTDALTTYGLMNPFNSHAENAAKYRKELEELDAFEKRVLAGDEQNQGVDIAARRRQLQNRIEFSDRKANAQERDVFAAYMGTGETGADAPTLAPIRVQGSGGGSSRETKERVDQGQKLIDQMNQRIALIGKETEYEKLLAQISLGTVTFRTERQRDEALASAQVLDLIKEQTQAYEDSKKQAEEFAKLMDSLYPEKAKTDQYIGQLTLLSDALEQGWLNATQFADAVDRLNQDFEKDTGEMGEFAKEAARGIQNSLGDGLYEIMQGNFKNIGTAFLQMLQKMAADALAAQIAKKLFGDYDSGGGIGGIFGALFKGVSAGFGGGIGSATATDVSGAGDGLMFLADGGYTGPGGKYDLAGVVHRGEYVINADATKRLGKGFLDRLNGYAEGGYVGTDRGPAGLGQGGMNLTIETRGVDMEVVEARQNEMYMIARQVVATDTPAVMQREIANPSSRSSRQLARSTTAERRR</sequence>
<reference evidence="3 4" key="1">
    <citation type="submission" date="2020-04" db="EMBL/GenBank/DDBJ databases">
        <authorList>
            <person name="De Canck E."/>
        </authorList>
    </citation>
    <scope>NUCLEOTIDE SEQUENCE [LARGE SCALE GENOMIC DNA]</scope>
    <source>
        <strain evidence="3 4">LMG 26858</strain>
    </source>
</reference>
<evidence type="ECO:0000256" key="1">
    <source>
        <dbReference type="SAM" id="MobiDB-lite"/>
    </source>
</evidence>
<keyword evidence="4" id="KW-1185">Reference proteome</keyword>
<evidence type="ECO:0000313" key="4">
    <source>
        <dbReference type="Proteomes" id="UP000494117"/>
    </source>
</evidence>